<dbReference type="EMBL" id="CM042049">
    <property type="protein sequence ID" value="KAI3748607.1"/>
    <property type="molecule type" value="Genomic_DNA"/>
</dbReference>
<proteinExistence type="predicted"/>
<dbReference type="Proteomes" id="UP001055879">
    <property type="component" value="Linkage Group LG03"/>
</dbReference>
<evidence type="ECO:0000313" key="1">
    <source>
        <dbReference type="EMBL" id="KAI3748607.1"/>
    </source>
</evidence>
<organism evidence="1 2">
    <name type="scientific">Arctium lappa</name>
    <name type="common">Greater burdock</name>
    <name type="synonym">Lappa major</name>
    <dbReference type="NCBI Taxonomy" id="4217"/>
    <lineage>
        <taxon>Eukaryota</taxon>
        <taxon>Viridiplantae</taxon>
        <taxon>Streptophyta</taxon>
        <taxon>Embryophyta</taxon>
        <taxon>Tracheophyta</taxon>
        <taxon>Spermatophyta</taxon>
        <taxon>Magnoliopsida</taxon>
        <taxon>eudicotyledons</taxon>
        <taxon>Gunneridae</taxon>
        <taxon>Pentapetalae</taxon>
        <taxon>asterids</taxon>
        <taxon>campanulids</taxon>
        <taxon>Asterales</taxon>
        <taxon>Asteraceae</taxon>
        <taxon>Carduoideae</taxon>
        <taxon>Cardueae</taxon>
        <taxon>Arctiinae</taxon>
        <taxon>Arctium</taxon>
    </lineage>
</organism>
<comment type="caution">
    <text evidence="1">The sequence shown here is derived from an EMBL/GenBank/DDBJ whole genome shotgun (WGS) entry which is preliminary data.</text>
</comment>
<reference evidence="1 2" key="2">
    <citation type="journal article" date="2022" name="Mol. Ecol. Resour.">
        <title>The genomes of chicory, endive, great burdock and yacon provide insights into Asteraceae paleo-polyploidization history and plant inulin production.</title>
        <authorList>
            <person name="Fan W."/>
            <person name="Wang S."/>
            <person name="Wang H."/>
            <person name="Wang A."/>
            <person name="Jiang F."/>
            <person name="Liu H."/>
            <person name="Zhao H."/>
            <person name="Xu D."/>
            <person name="Zhang Y."/>
        </authorList>
    </citation>
    <scope>NUCLEOTIDE SEQUENCE [LARGE SCALE GENOMIC DNA]</scope>
    <source>
        <strain evidence="2">cv. Niubang</strain>
    </source>
</reference>
<sequence length="146" mass="14753">MAIHFRPFLLLVPVLVLVLAPLPTLEGSRRTLQAISPAYSPSYHHLAPASSPAPGSQGNAPPMPTPVPPHAPPPSSGGDSGGGGFSPAKDGGGGSSKGLSGGQKAGIVFGVLAGVGLIGFATVVFMKRKSNIQRARFGVLARRSQL</sequence>
<accession>A0ACB9DPY6</accession>
<gene>
    <name evidence="1" type="ORF">L6452_11811</name>
</gene>
<evidence type="ECO:0000313" key="2">
    <source>
        <dbReference type="Proteomes" id="UP001055879"/>
    </source>
</evidence>
<keyword evidence="2" id="KW-1185">Reference proteome</keyword>
<reference evidence="2" key="1">
    <citation type="journal article" date="2022" name="Mol. Ecol. Resour.">
        <title>The genomes of chicory, endive, great burdock and yacon provide insights into Asteraceae palaeo-polyploidization history and plant inulin production.</title>
        <authorList>
            <person name="Fan W."/>
            <person name="Wang S."/>
            <person name="Wang H."/>
            <person name="Wang A."/>
            <person name="Jiang F."/>
            <person name="Liu H."/>
            <person name="Zhao H."/>
            <person name="Xu D."/>
            <person name="Zhang Y."/>
        </authorList>
    </citation>
    <scope>NUCLEOTIDE SEQUENCE [LARGE SCALE GENOMIC DNA]</scope>
    <source>
        <strain evidence="2">cv. Niubang</strain>
    </source>
</reference>
<name>A0ACB9DPY6_ARCLA</name>
<protein>
    <submittedName>
        <fullName evidence="1">Uncharacterized protein</fullName>
    </submittedName>
</protein>